<proteinExistence type="predicted"/>
<dbReference type="PANTHER" id="PTHR45586:SF1">
    <property type="entry name" value="LIPOPOLYSACCHARIDE ASSEMBLY PROTEIN B"/>
    <property type="match status" value="1"/>
</dbReference>
<dbReference type="PRINTS" id="PR01441">
    <property type="entry name" value="CELLSNTHASEC"/>
</dbReference>
<comment type="function">
    <text evidence="1">Required for maximal bacterial cellulose synthesis.</text>
</comment>
<evidence type="ECO:0000313" key="6">
    <source>
        <dbReference type="EMBL" id="STW47363.1"/>
    </source>
</evidence>
<dbReference type="InterPro" id="IPR051012">
    <property type="entry name" value="CellSynth/LPSAsmb/PSIAsmb"/>
</dbReference>
<sequence length="976" mass="104406">MAQQSGAQGASAKLFRADVLRHNKDLPQAEQTLRSLLNDDPQNAAARENLYYVLREQNKSAEAQAMLQTLPQSLRQKLQPRVVAGMPGDALRRQAQAQVSGGNPAGAIATLREGVARYPDDPWLRLDLARLLQKSGNGSEASSLMSAAYRPGASNSALYAAALFASENGAWQQAQTLLARIPGGSQTSDMRDLRQRVNYNLQLVTAENYLAQGNTIAASNTLRAMASTPPKAPADAGKLARLLAESGDLTTAVSLVRNNISSGVSGNAGDYADQIAVLNQAGLTGEAQNLISNPQLQASSTPTQLASIRNGYVINEADRLREQGNYAAAYDKLIRAMQSDPQNTDLMFAMARLYQSGKMNKEAGVVYDYLMTRDTPNQDARAGAIDVALSAGNNDRAEQLAGGLRQDNSPDRLLLLLARVAEAQGHHQQAMTYLRSARGKLLGMQSTNSSETPTVGGVLAADNPFIGVSQTSAPTRTASAYGQYMPWQVAQSAAAPGSTLPGIQRTDLPVDTAQTRMLRQVDTMMESLQEKTGSWLQGGMDVRGRDGESGTSKLTELRTPLTWSSSPFGDSRFDFTVTPVSLNAGTASGDAWRRYGANPLANAVSNMVSTATSEQAAIASMTEAERTAYFASNPGAEALSGLGTLNAADFNPTTSSGMENLAKLGSYDAGQVASYLSSSSRKPNVDQTSGSTDSQKANGVELALALSGDDYRVDIGSTPLGQDLNTVVGGVKWSPKLTNYLSLILTGERRSLTDSLLSYVGLKDAYCGKTWGQVTKNGGTLQLSYDDGDAGFYVGGGGYSYLGQNVASNTSINANAGVYLRPYHDEYRQLQAGLSMSYMDYSKNLSYFTYGQGGYFSPQNYVSVSLPVSLTEKYDNWTMKLGGSVGYQSYSQDKSAYFPTNSEWQQTLETAVSNGFAKEAYYSATSKSGIGYTLRAGADYKVNKQMTLGGQIGYDTFGDYNESTAGLYIRYMLGDH</sequence>
<dbReference type="Proteomes" id="UP000255167">
    <property type="component" value="Unassembled WGS sequence"/>
</dbReference>
<protein>
    <submittedName>
        <fullName evidence="6">Cellulose synthase operon protein C</fullName>
    </submittedName>
</protein>
<keyword evidence="4" id="KW-0802">TPR repeat</keyword>
<dbReference type="GO" id="GO:0006011">
    <property type="term" value="P:UDP-alpha-D-glucose metabolic process"/>
    <property type="evidence" value="ECO:0007669"/>
    <property type="project" value="InterPro"/>
</dbReference>
<dbReference type="InterPro" id="IPR003921">
    <property type="entry name" value="Cell_synth_C"/>
</dbReference>
<accession>A0A378FTI3</accession>
<reference evidence="6 7" key="1">
    <citation type="submission" date="2018-06" db="EMBL/GenBank/DDBJ databases">
        <authorList>
            <consortium name="Pathogen Informatics"/>
            <person name="Doyle S."/>
        </authorList>
    </citation>
    <scope>NUCLEOTIDE SEQUENCE [LARGE SCALE GENOMIC DNA]</scope>
    <source>
        <strain evidence="6 7">NCTC9617</strain>
    </source>
</reference>
<evidence type="ECO:0000256" key="1">
    <source>
        <dbReference type="ARBA" id="ARBA00003476"/>
    </source>
</evidence>
<dbReference type="EMBL" id="UGNC01000005">
    <property type="protein sequence ID" value="STW47363.1"/>
    <property type="molecule type" value="Genomic_DNA"/>
</dbReference>
<organism evidence="6 7">
    <name type="scientific">Klebsiella pneumoniae</name>
    <dbReference type="NCBI Taxonomy" id="573"/>
    <lineage>
        <taxon>Bacteria</taxon>
        <taxon>Pseudomonadati</taxon>
        <taxon>Pseudomonadota</taxon>
        <taxon>Gammaproteobacteria</taxon>
        <taxon>Enterobacterales</taxon>
        <taxon>Enterobacteriaceae</taxon>
        <taxon>Klebsiella/Raoultella group</taxon>
        <taxon>Klebsiella</taxon>
        <taxon>Klebsiella pneumoniae complex</taxon>
    </lineage>
</organism>
<evidence type="ECO:0000259" key="5">
    <source>
        <dbReference type="Pfam" id="PF05420"/>
    </source>
</evidence>
<dbReference type="Gene3D" id="1.25.40.10">
    <property type="entry name" value="Tetratricopeptide repeat domain"/>
    <property type="match status" value="2"/>
</dbReference>
<dbReference type="Pfam" id="PF14559">
    <property type="entry name" value="TPR_19"/>
    <property type="match status" value="1"/>
</dbReference>
<keyword evidence="3" id="KW-0677">Repeat</keyword>
<evidence type="ECO:0000256" key="2">
    <source>
        <dbReference type="ARBA" id="ARBA00022729"/>
    </source>
</evidence>
<evidence type="ECO:0000313" key="7">
    <source>
        <dbReference type="Proteomes" id="UP000255167"/>
    </source>
</evidence>
<dbReference type="SUPFAM" id="SSF48452">
    <property type="entry name" value="TPR-like"/>
    <property type="match status" value="1"/>
</dbReference>
<dbReference type="Pfam" id="PF05420">
    <property type="entry name" value="BCSC_C"/>
    <property type="match status" value="1"/>
</dbReference>
<name>A0A378FTI3_KLEPN</name>
<dbReference type="InterPro" id="IPR008410">
    <property type="entry name" value="BCSC_C"/>
</dbReference>
<dbReference type="GO" id="GO:0019867">
    <property type="term" value="C:outer membrane"/>
    <property type="evidence" value="ECO:0007669"/>
    <property type="project" value="InterPro"/>
</dbReference>
<dbReference type="AlphaFoldDB" id="A0A378FTI3"/>
<gene>
    <name evidence="6" type="primary">acsC_1</name>
    <name evidence="6" type="ORF">NCTC9617_03913</name>
</gene>
<dbReference type="GO" id="GO:0030244">
    <property type="term" value="P:cellulose biosynthetic process"/>
    <property type="evidence" value="ECO:0007669"/>
    <property type="project" value="InterPro"/>
</dbReference>
<dbReference type="InterPro" id="IPR011990">
    <property type="entry name" value="TPR-like_helical_dom_sf"/>
</dbReference>
<evidence type="ECO:0000256" key="4">
    <source>
        <dbReference type="ARBA" id="ARBA00022803"/>
    </source>
</evidence>
<feature type="domain" description="Cellulose synthase operon C C-terminal" evidence="5">
    <location>
        <begin position="665"/>
        <end position="973"/>
    </location>
</feature>
<keyword evidence="2" id="KW-0732">Signal</keyword>
<evidence type="ECO:0000256" key="3">
    <source>
        <dbReference type="ARBA" id="ARBA00022737"/>
    </source>
</evidence>
<dbReference type="PANTHER" id="PTHR45586">
    <property type="entry name" value="TPR REPEAT-CONTAINING PROTEIN PA4667"/>
    <property type="match status" value="1"/>
</dbReference>
<dbReference type="Pfam" id="PF13432">
    <property type="entry name" value="TPR_16"/>
    <property type="match status" value="1"/>
</dbReference>